<keyword evidence="6 10" id="KW-0812">Transmembrane</keyword>
<dbReference type="SMART" id="SM00388">
    <property type="entry name" value="HisKA"/>
    <property type="match status" value="1"/>
</dbReference>
<reference evidence="14" key="1">
    <citation type="submission" date="2016-10" db="EMBL/GenBank/DDBJ databases">
        <authorList>
            <person name="Varghese N."/>
            <person name="Submissions S."/>
        </authorList>
    </citation>
    <scope>NUCLEOTIDE SEQUENCE [LARGE SCALE GENOMIC DNA]</scope>
    <source>
        <strain evidence="14">DSM 26893</strain>
    </source>
</reference>
<dbReference type="InterPro" id="IPR003661">
    <property type="entry name" value="HisK_dim/P_dom"/>
</dbReference>
<dbReference type="InterPro" id="IPR036097">
    <property type="entry name" value="HisK_dim/P_sf"/>
</dbReference>
<dbReference type="SMART" id="SM00387">
    <property type="entry name" value="HATPase_c"/>
    <property type="match status" value="1"/>
</dbReference>
<dbReference type="AlphaFoldDB" id="A0A1H8BAY5"/>
<evidence type="ECO:0000313" key="13">
    <source>
        <dbReference type="EMBL" id="SEM79982.1"/>
    </source>
</evidence>
<dbReference type="OrthoDB" id="913606at2"/>
<evidence type="ECO:0000256" key="4">
    <source>
        <dbReference type="ARBA" id="ARBA00022553"/>
    </source>
</evidence>
<dbReference type="InterPro" id="IPR036890">
    <property type="entry name" value="HATPase_C_sf"/>
</dbReference>
<dbReference type="InterPro" id="IPR005467">
    <property type="entry name" value="His_kinase_dom"/>
</dbReference>
<feature type="transmembrane region" description="Helical" evidence="10">
    <location>
        <begin position="18"/>
        <end position="40"/>
    </location>
</feature>
<comment type="catalytic activity">
    <reaction evidence="1">
        <text>ATP + protein L-histidine = ADP + protein N-phospho-L-histidine.</text>
        <dbReference type="EC" id="2.7.13.3"/>
    </reaction>
</comment>
<dbReference type="CDD" id="cd00082">
    <property type="entry name" value="HisKA"/>
    <property type="match status" value="1"/>
</dbReference>
<dbReference type="GO" id="GO:0000155">
    <property type="term" value="F:phosphorelay sensor kinase activity"/>
    <property type="evidence" value="ECO:0007669"/>
    <property type="project" value="InterPro"/>
</dbReference>
<evidence type="ECO:0000256" key="5">
    <source>
        <dbReference type="ARBA" id="ARBA00022679"/>
    </source>
</evidence>
<dbReference type="EMBL" id="FOCM01000001">
    <property type="protein sequence ID" value="SEM79982.1"/>
    <property type="molecule type" value="Genomic_DNA"/>
</dbReference>
<evidence type="ECO:0000256" key="7">
    <source>
        <dbReference type="ARBA" id="ARBA00022777"/>
    </source>
</evidence>
<gene>
    <name evidence="13" type="ORF">SAMN04488011_101518</name>
</gene>
<feature type="domain" description="Histidine kinase" evidence="11">
    <location>
        <begin position="250"/>
        <end position="450"/>
    </location>
</feature>
<evidence type="ECO:0000259" key="11">
    <source>
        <dbReference type="PROSITE" id="PS50109"/>
    </source>
</evidence>
<evidence type="ECO:0000256" key="3">
    <source>
        <dbReference type="ARBA" id="ARBA00012438"/>
    </source>
</evidence>
<dbReference type="Pfam" id="PF02518">
    <property type="entry name" value="HATPase_c"/>
    <property type="match status" value="1"/>
</dbReference>
<evidence type="ECO:0000256" key="8">
    <source>
        <dbReference type="ARBA" id="ARBA00022989"/>
    </source>
</evidence>
<keyword evidence="7 13" id="KW-0418">Kinase</keyword>
<dbReference type="EC" id="2.7.13.3" evidence="3"/>
<evidence type="ECO:0000256" key="6">
    <source>
        <dbReference type="ARBA" id="ARBA00022692"/>
    </source>
</evidence>
<dbReference type="Gene3D" id="1.10.287.130">
    <property type="match status" value="1"/>
</dbReference>
<evidence type="ECO:0000259" key="12">
    <source>
        <dbReference type="PROSITE" id="PS50885"/>
    </source>
</evidence>
<proteinExistence type="predicted"/>
<protein>
    <recommendedName>
        <fullName evidence="3">histidine kinase</fullName>
        <ecNumber evidence="3">2.7.13.3</ecNumber>
    </recommendedName>
</protein>
<dbReference type="PROSITE" id="PS50109">
    <property type="entry name" value="HIS_KIN"/>
    <property type="match status" value="1"/>
</dbReference>
<dbReference type="PANTHER" id="PTHR45436">
    <property type="entry name" value="SENSOR HISTIDINE KINASE YKOH"/>
    <property type="match status" value="1"/>
</dbReference>
<dbReference type="SUPFAM" id="SSF47384">
    <property type="entry name" value="Homodimeric domain of signal transducing histidine kinase"/>
    <property type="match status" value="1"/>
</dbReference>
<comment type="subcellular location">
    <subcellularLocation>
        <location evidence="2">Membrane</location>
    </subcellularLocation>
</comment>
<dbReference type="RefSeq" id="WP_091843944.1">
    <property type="nucleotide sequence ID" value="NZ_FOCM01000001.1"/>
</dbReference>
<evidence type="ECO:0000256" key="9">
    <source>
        <dbReference type="ARBA" id="ARBA00023012"/>
    </source>
</evidence>
<keyword evidence="8 10" id="KW-1133">Transmembrane helix</keyword>
<evidence type="ECO:0000256" key="1">
    <source>
        <dbReference type="ARBA" id="ARBA00000085"/>
    </source>
</evidence>
<keyword evidence="9" id="KW-0902">Two-component regulatory system</keyword>
<dbReference type="InterPro" id="IPR003660">
    <property type="entry name" value="HAMP_dom"/>
</dbReference>
<feature type="transmembrane region" description="Helical" evidence="10">
    <location>
        <begin position="167"/>
        <end position="190"/>
    </location>
</feature>
<dbReference type="Gene3D" id="3.30.565.10">
    <property type="entry name" value="Histidine kinase-like ATPase, C-terminal domain"/>
    <property type="match status" value="1"/>
</dbReference>
<keyword evidence="10" id="KW-0472">Membrane</keyword>
<dbReference type="GO" id="GO:0005886">
    <property type="term" value="C:plasma membrane"/>
    <property type="evidence" value="ECO:0007669"/>
    <property type="project" value="TreeGrafter"/>
</dbReference>
<keyword evidence="5" id="KW-0808">Transferase</keyword>
<dbReference type="PANTHER" id="PTHR45436:SF1">
    <property type="entry name" value="SENSOR PROTEIN QSEC"/>
    <property type="match status" value="1"/>
</dbReference>
<name>A0A1H8BAY5_9RHOB</name>
<dbReference type="Pfam" id="PF00512">
    <property type="entry name" value="HisKA"/>
    <property type="match status" value="1"/>
</dbReference>
<organism evidence="13 14">
    <name type="scientific">Palleronia pelagia</name>
    <dbReference type="NCBI Taxonomy" id="387096"/>
    <lineage>
        <taxon>Bacteria</taxon>
        <taxon>Pseudomonadati</taxon>
        <taxon>Pseudomonadota</taxon>
        <taxon>Alphaproteobacteria</taxon>
        <taxon>Rhodobacterales</taxon>
        <taxon>Roseobacteraceae</taxon>
        <taxon>Palleronia</taxon>
    </lineage>
</organism>
<keyword evidence="14" id="KW-1185">Reference proteome</keyword>
<dbReference type="Proteomes" id="UP000199372">
    <property type="component" value="Unassembled WGS sequence"/>
</dbReference>
<dbReference type="InterPro" id="IPR013727">
    <property type="entry name" value="2CSK_N"/>
</dbReference>
<keyword evidence="4" id="KW-0597">Phosphoprotein</keyword>
<dbReference type="SUPFAM" id="SSF55874">
    <property type="entry name" value="ATPase domain of HSP90 chaperone/DNA topoisomerase II/histidine kinase"/>
    <property type="match status" value="1"/>
</dbReference>
<dbReference type="InterPro" id="IPR003594">
    <property type="entry name" value="HATPase_dom"/>
</dbReference>
<feature type="domain" description="HAMP" evidence="12">
    <location>
        <begin position="191"/>
        <end position="242"/>
    </location>
</feature>
<evidence type="ECO:0000256" key="10">
    <source>
        <dbReference type="SAM" id="Phobius"/>
    </source>
</evidence>
<dbReference type="PROSITE" id="PS50885">
    <property type="entry name" value="HAMP"/>
    <property type="match status" value="1"/>
</dbReference>
<dbReference type="InterPro" id="IPR050428">
    <property type="entry name" value="TCS_sensor_his_kinase"/>
</dbReference>
<dbReference type="Pfam" id="PF08521">
    <property type="entry name" value="2CSK_N"/>
    <property type="match status" value="1"/>
</dbReference>
<evidence type="ECO:0000313" key="14">
    <source>
        <dbReference type="Proteomes" id="UP000199372"/>
    </source>
</evidence>
<sequence>MADTTAAIRPTLSLRLRVAAAVATVLALGGAVVLVATFLYGRQAAQEVYDGILVGAASDIAEAIFIREGAPGVVLPVSAFELLGQAPDDRVRYLIVAPDGTPVTGDAQTPRPRRSAAGPVFYDAAFGTEPARYVALTRRFAERSFSGPVRVIVGQTLRARQALAWRIARNALLGLTLAGIGISALAWIAVARAMTPLSRLSAGLAERAPTDLTPVSGASPWEIAAVQTSLNAFMDRLSRQAEASGKLIADTAHQLRSPVAAIRAQLQLAADAPGPEDRRAALDRAERRTEALNRLLDQMLAHAMVNHRADAVLRETVDLRDVAIEVLEACDDLVAPDEGRVQLRLPEAPVPVEGDMLSLTEAGKNLLTNALQHGRPPIRIGVSQSPAAIFVEDSGRGPSEDPQLLATRHAGGRPSGGLGLAIAHDVARAHSGALRFAHRPGGFRASLEFP</sequence>
<accession>A0A1H8BAY5</accession>
<evidence type="ECO:0000256" key="2">
    <source>
        <dbReference type="ARBA" id="ARBA00004370"/>
    </source>
</evidence>